<organism evidence="1 2">
    <name type="scientific">Kineothrix sedimenti</name>
    <dbReference type="NCBI Taxonomy" id="3123317"/>
    <lineage>
        <taxon>Bacteria</taxon>
        <taxon>Bacillati</taxon>
        <taxon>Bacillota</taxon>
        <taxon>Clostridia</taxon>
        <taxon>Lachnospirales</taxon>
        <taxon>Lachnospiraceae</taxon>
        <taxon>Kineothrix</taxon>
    </lineage>
</organism>
<sequence length="342" mass="40035">MLSEIKKELINHPEKLKEVLKHFGYCNVIVRTKYLQFGRDEYSSKKSLVVKLENNQYLYVTDYARNIQKDLFSYISEQRKIEFSEVLHGLKGILCISDYCEYFSKKGIFGGFYERIRKKSTYKVNTYNESILDNYAKYGNLRFLEDSISINTQQFFNIRYDVESQGIVIPIYDQIGQLIGIKTRVNFEVSDGEQKYYYLIPCAMSQTLYGYSQNYNYLVENTVFIFESEKSVMQCHSYGIRNCVALGSGSISSKQVQMIYELNPSKVIFMHDVGFDLENIMRNILLVKSYSRFSEIELGYWNYFDYGYEGKISPSDLGKTELERIINTEILLIGDDESEDNL</sequence>
<gene>
    <name evidence="1" type="ORF">V6984_09450</name>
</gene>
<dbReference type="Proteomes" id="UP001451571">
    <property type="component" value="Chromosome"/>
</dbReference>
<protein>
    <recommendedName>
        <fullName evidence="3">Toprim domain-containing protein</fullName>
    </recommendedName>
</protein>
<evidence type="ECO:0000313" key="1">
    <source>
        <dbReference type="EMBL" id="XAH75963.1"/>
    </source>
</evidence>
<dbReference type="RefSeq" id="WP_342759536.1">
    <property type="nucleotide sequence ID" value="NZ_CP146256.1"/>
</dbReference>
<dbReference type="Gene3D" id="3.40.1360.10">
    <property type="match status" value="1"/>
</dbReference>
<evidence type="ECO:0000313" key="2">
    <source>
        <dbReference type="Proteomes" id="UP001451571"/>
    </source>
</evidence>
<evidence type="ECO:0008006" key="3">
    <source>
        <dbReference type="Google" id="ProtNLM"/>
    </source>
</evidence>
<dbReference type="SUPFAM" id="SSF56731">
    <property type="entry name" value="DNA primase core"/>
    <property type="match status" value="1"/>
</dbReference>
<dbReference type="EMBL" id="CP146256">
    <property type="protein sequence ID" value="XAH75963.1"/>
    <property type="molecule type" value="Genomic_DNA"/>
</dbReference>
<name>A0ABZ3F0B2_9FIRM</name>
<accession>A0ABZ3F0B2</accession>
<proteinExistence type="predicted"/>
<keyword evidence="2" id="KW-1185">Reference proteome</keyword>
<reference evidence="1 2" key="1">
    <citation type="submission" date="2024-02" db="EMBL/GenBank/DDBJ databases">
        <title>Bacterial strain from lacustrine sediment.</title>
        <authorList>
            <person name="Petit C."/>
            <person name="Fadhlaoui K."/>
        </authorList>
    </citation>
    <scope>NUCLEOTIDE SEQUENCE [LARGE SCALE GENOMIC DNA]</scope>
    <source>
        <strain evidence="1 2">IPX-CK</strain>
    </source>
</reference>